<evidence type="ECO:0000313" key="2">
    <source>
        <dbReference type="Proteomes" id="UP000265691"/>
    </source>
</evidence>
<sequence length="108" mass="12825">MPIISDNYDQVHKKTSTNSIFNIQLPWKARIIPIWEYLLPSLCSIFRPVNKSRKQNRGYSRKPKVLKPKYQEPKAFSHITIAQYWKIISICFSEKKPISKKVAEMFRL</sequence>
<feature type="non-terminal residue" evidence="1">
    <location>
        <position position="108"/>
    </location>
</feature>
<accession>A0A3A1Y572</accession>
<comment type="caution">
    <text evidence="1">The sequence shown here is derived from an EMBL/GenBank/DDBJ whole genome shotgun (WGS) entry which is preliminary data.</text>
</comment>
<dbReference type="Proteomes" id="UP000265691">
    <property type="component" value="Unassembled WGS sequence"/>
</dbReference>
<keyword evidence="2" id="KW-1185">Reference proteome</keyword>
<reference evidence="1 2" key="1">
    <citation type="submission" date="2017-08" db="EMBL/GenBank/DDBJ databases">
        <title>Reclassification of Bisgaard taxon 37 and 44.</title>
        <authorList>
            <person name="Christensen H."/>
        </authorList>
    </citation>
    <scope>NUCLEOTIDE SEQUENCE [LARGE SCALE GENOMIC DNA]</scope>
    <source>
        <strain evidence="1 2">B96_3</strain>
    </source>
</reference>
<organism evidence="1 2">
    <name type="scientific">Psittacicella hinzii</name>
    <dbReference type="NCBI Taxonomy" id="2028575"/>
    <lineage>
        <taxon>Bacteria</taxon>
        <taxon>Pseudomonadati</taxon>
        <taxon>Pseudomonadota</taxon>
        <taxon>Gammaproteobacteria</taxon>
        <taxon>Pasteurellales</taxon>
        <taxon>Psittacicellaceae</taxon>
        <taxon>Psittacicella</taxon>
    </lineage>
</organism>
<name>A0A3A1Y572_9GAMM</name>
<gene>
    <name evidence="1" type="ORF">CKF54_05015</name>
</gene>
<protein>
    <submittedName>
        <fullName evidence="1">Uncharacterized protein</fullName>
    </submittedName>
</protein>
<proteinExistence type="predicted"/>
<dbReference type="EMBL" id="NRHC01000059">
    <property type="protein sequence ID" value="RIY32358.1"/>
    <property type="molecule type" value="Genomic_DNA"/>
</dbReference>
<dbReference type="AlphaFoldDB" id="A0A3A1Y572"/>
<evidence type="ECO:0000313" key="1">
    <source>
        <dbReference type="EMBL" id="RIY32358.1"/>
    </source>
</evidence>